<gene>
    <name evidence="10" type="ORF">BDZ90DRAFT_279390</name>
</gene>
<organism evidence="10 11">
    <name type="scientific">Jaminaea rosea</name>
    <dbReference type="NCBI Taxonomy" id="1569628"/>
    <lineage>
        <taxon>Eukaryota</taxon>
        <taxon>Fungi</taxon>
        <taxon>Dikarya</taxon>
        <taxon>Basidiomycota</taxon>
        <taxon>Ustilaginomycotina</taxon>
        <taxon>Exobasidiomycetes</taxon>
        <taxon>Microstromatales</taxon>
        <taxon>Microstromatales incertae sedis</taxon>
        <taxon>Jaminaea</taxon>
    </lineage>
</organism>
<keyword evidence="7" id="KW-0539">Nucleus</keyword>
<dbReference type="STRING" id="1569628.A0A316UQK5"/>
<dbReference type="GO" id="GO:0000981">
    <property type="term" value="F:DNA-binding transcription factor activity, RNA polymerase II-specific"/>
    <property type="evidence" value="ECO:0007669"/>
    <property type="project" value="InterPro"/>
</dbReference>
<keyword evidence="5" id="KW-0238">DNA-binding</keyword>
<keyword evidence="3" id="KW-0862">Zinc</keyword>
<reference evidence="10 11" key="1">
    <citation type="journal article" date="2018" name="Mol. Biol. Evol.">
        <title>Broad Genomic Sampling Reveals a Smut Pathogenic Ancestry of the Fungal Clade Ustilaginomycotina.</title>
        <authorList>
            <person name="Kijpornyongpan T."/>
            <person name="Mondo S.J."/>
            <person name="Barry K."/>
            <person name="Sandor L."/>
            <person name="Lee J."/>
            <person name="Lipzen A."/>
            <person name="Pangilinan J."/>
            <person name="LaButti K."/>
            <person name="Hainaut M."/>
            <person name="Henrissat B."/>
            <person name="Grigoriev I.V."/>
            <person name="Spatafora J.W."/>
            <person name="Aime M.C."/>
        </authorList>
    </citation>
    <scope>NUCLEOTIDE SEQUENCE [LARGE SCALE GENOMIC DNA]</scope>
    <source>
        <strain evidence="10 11">MCA 5214</strain>
    </source>
</reference>
<evidence type="ECO:0000256" key="6">
    <source>
        <dbReference type="ARBA" id="ARBA00023163"/>
    </source>
</evidence>
<evidence type="ECO:0000256" key="2">
    <source>
        <dbReference type="ARBA" id="ARBA00022723"/>
    </source>
</evidence>
<feature type="region of interest" description="Disordered" evidence="8">
    <location>
        <begin position="101"/>
        <end position="376"/>
    </location>
</feature>
<keyword evidence="2" id="KW-0479">Metal-binding</keyword>
<feature type="compositionally biased region" description="Pro residues" evidence="8">
    <location>
        <begin position="188"/>
        <end position="201"/>
    </location>
</feature>
<evidence type="ECO:0000256" key="4">
    <source>
        <dbReference type="ARBA" id="ARBA00023015"/>
    </source>
</evidence>
<feature type="region of interest" description="Disordered" evidence="8">
    <location>
        <begin position="850"/>
        <end position="895"/>
    </location>
</feature>
<dbReference type="AlphaFoldDB" id="A0A316UQK5"/>
<dbReference type="EMBL" id="KZ819667">
    <property type="protein sequence ID" value="PWN27599.1"/>
    <property type="molecule type" value="Genomic_DNA"/>
</dbReference>
<feature type="domain" description="Zn(2)-C6 fungal-type" evidence="9">
    <location>
        <begin position="75"/>
        <end position="104"/>
    </location>
</feature>
<dbReference type="PANTHER" id="PTHR31313:SF78">
    <property type="entry name" value="TRANSCRIPTION FACTOR DOMAIN-CONTAINING PROTEIN"/>
    <property type="match status" value="1"/>
</dbReference>
<dbReference type="Pfam" id="PF04082">
    <property type="entry name" value="Fungal_trans"/>
    <property type="match status" value="1"/>
</dbReference>
<dbReference type="Proteomes" id="UP000245884">
    <property type="component" value="Unassembled WGS sequence"/>
</dbReference>
<dbReference type="CDD" id="cd12148">
    <property type="entry name" value="fungal_TF_MHR"/>
    <property type="match status" value="1"/>
</dbReference>
<comment type="subcellular location">
    <subcellularLocation>
        <location evidence="1">Nucleus</location>
    </subcellularLocation>
</comment>
<keyword evidence="11" id="KW-1185">Reference proteome</keyword>
<dbReference type="InterPro" id="IPR001138">
    <property type="entry name" value="Zn2Cys6_DnaBD"/>
</dbReference>
<dbReference type="CDD" id="cd00067">
    <property type="entry name" value="GAL4"/>
    <property type="match status" value="1"/>
</dbReference>
<accession>A0A316UQK5</accession>
<sequence>MMQQQAGRSSGPFTGHGHQYQHQHQHQQQPRYGETSISGAGAYQGSSAKSSPDHSRGGDDSLDEPGKKRQRIQQACKSCGLKRVKCDGQLPCITCVRTGEHCEYGQPKKRGPPKGSTRGPNKNANSRQRPEDGTTGHDIAAPPPPSMSSNNPNSPRSRTTTGGSSMQHAGPPPPPLPFGFPSNQPQPHSYPPFAAQPPQPPQQDLRSNMNAAGPFPVHNPNAYPPSYPPLQQYGNGYPPPSPRQLLPPAPPPPPLLPMPPVPPQQQQGASSPFPPPPSAARHMPSGSLPPVDLQRGSFMAIPDVSGGPTRPRFRGGTSGILDFGRQRSHNILDSPSGLDSGGPYSGSTSPSSFALSVRPGMAGSGAGGGEQPPRGIISRTASHARALSRRPSEAIAQSLLDKNSESTRLLRYPEVPDAVEATIWSIWWQIISCHWPLLLRESLPLFNGQPRVDKERHPLLYNAAMALASKIWDAERDGPLPSIPDDAGGLLTVEKLTDLYALRTRHWLLRADNESTVEAAQAMVLMSLRENGDGRSSSSAQYAMSACRVALDIGLHRDLRSRGLPADEWQARLRLWWCIYILDKTNSAMLGRPCVLRFAESDAPFFDVDGPEEFVPWISASNSPAAQCLSGQPGRCLSHLLAGSTLATVCEEIFAQYNVVRPGYERGAGLLSGQGQQQAASWEVTLAALHARLEEWQRSLPSHLRVVGDRPVFQHVLVQQMWFHAIRVLAYRPHMLKQPSPKSGLPNPHGACTESASEIARLISLYKSQHGFKKLSTTIIYCVFTAATILLGNTTSKEVEQAQAAKMRLKELIDHLGVMSGTWTSARLQLTILRHLGECLEADLQGTGLERVSEGQQHQQQQQQHQAMSQEQAGSGGMPGGIMSAMDFSSGVGGSGSSNNNIDGFAASTTNNPNIPNYLPSVDQNAVGGGPLNSGPGPFINGGAGPTDLSSVSLLADIANDVSAARSVLPEQQLFEINDANYWSQMPLSSENGEAWAMFTQRYLDSLNSATTAAASAGAVVGGGRGVQQQGQPQR</sequence>
<dbReference type="Pfam" id="PF00172">
    <property type="entry name" value="Zn_clus"/>
    <property type="match status" value="1"/>
</dbReference>
<feature type="region of interest" description="Disordered" evidence="8">
    <location>
        <begin position="1"/>
        <end position="80"/>
    </location>
</feature>
<dbReference type="RefSeq" id="XP_025362211.1">
    <property type="nucleotide sequence ID" value="XM_025509167.1"/>
</dbReference>
<dbReference type="InterPro" id="IPR051615">
    <property type="entry name" value="Transcr_Regulatory_Elem"/>
</dbReference>
<proteinExistence type="predicted"/>
<dbReference type="PROSITE" id="PS50048">
    <property type="entry name" value="ZN2_CY6_FUNGAL_2"/>
    <property type="match status" value="1"/>
</dbReference>
<keyword evidence="6" id="KW-0804">Transcription</keyword>
<feature type="compositionally biased region" description="Basic and acidic residues" evidence="8">
    <location>
        <begin position="51"/>
        <end position="67"/>
    </location>
</feature>
<evidence type="ECO:0000256" key="8">
    <source>
        <dbReference type="SAM" id="MobiDB-lite"/>
    </source>
</evidence>
<name>A0A316UQK5_9BASI</name>
<keyword evidence="4" id="KW-0805">Transcription regulation</keyword>
<dbReference type="SMART" id="SM00066">
    <property type="entry name" value="GAL4"/>
    <property type="match status" value="1"/>
</dbReference>
<evidence type="ECO:0000259" key="9">
    <source>
        <dbReference type="PROSITE" id="PS50048"/>
    </source>
</evidence>
<dbReference type="OrthoDB" id="2123952at2759"/>
<evidence type="ECO:0000256" key="7">
    <source>
        <dbReference type="ARBA" id="ARBA00023242"/>
    </source>
</evidence>
<dbReference type="GO" id="GO:0003677">
    <property type="term" value="F:DNA binding"/>
    <property type="evidence" value="ECO:0007669"/>
    <property type="project" value="UniProtKB-KW"/>
</dbReference>
<feature type="compositionally biased region" description="Polar residues" evidence="8">
    <location>
        <begin position="118"/>
        <end position="127"/>
    </location>
</feature>
<feature type="compositionally biased region" description="Pro residues" evidence="8">
    <location>
        <begin position="237"/>
        <end position="263"/>
    </location>
</feature>
<feature type="compositionally biased region" description="Polar residues" evidence="8">
    <location>
        <begin position="1"/>
        <end position="12"/>
    </location>
</feature>
<dbReference type="GO" id="GO:0006351">
    <property type="term" value="P:DNA-templated transcription"/>
    <property type="evidence" value="ECO:0007669"/>
    <property type="project" value="InterPro"/>
</dbReference>
<evidence type="ECO:0000313" key="10">
    <source>
        <dbReference type="EMBL" id="PWN27599.1"/>
    </source>
</evidence>
<evidence type="ECO:0000313" key="11">
    <source>
        <dbReference type="Proteomes" id="UP000245884"/>
    </source>
</evidence>
<evidence type="ECO:0000256" key="5">
    <source>
        <dbReference type="ARBA" id="ARBA00023125"/>
    </source>
</evidence>
<dbReference type="GO" id="GO:0008270">
    <property type="term" value="F:zinc ion binding"/>
    <property type="evidence" value="ECO:0007669"/>
    <property type="project" value="InterPro"/>
</dbReference>
<protein>
    <recommendedName>
        <fullName evidence="9">Zn(2)-C6 fungal-type domain-containing protein</fullName>
    </recommendedName>
</protein>
<evidence type="ECO:0000256" key="1">
    <source>
        <dbReference type="ARBA" id="ARBA00004123"/>
    </source>
</evidence>
<dbReference type="InterPro" id="IPR007219">
    <property type="entry name" value="XnlR_reg_dom"/>
</dbReference>
<dbReference type="SMART" id="SM00906">
    <property type="entry name" value="Fungal_trans"/>
    <property type="match status" value="1"/>
</dbReference>
<evidence type="ECO:0000256" key="3">
    <source>
        <dbReference type="ARBA" id="ARBA00022833"/>
    </source>
</evidence>
<dbReference type="PANTHER" id="PTHR31313">
    <property type="entry name" value="TY1 ENHANCER ACTIVATOR"/>
    <property type="match status" value="1"/>
</dbReference>
<dbReference type="GO" id="GO:0005634">
    <property type="term" value="C:nucleus"/>
    <property type="evidence" value="ECO:0007669"/>
    <property type="project" value="UniProtKB-SubCell"/>
</dbReference>
<dbReference type="InterPro" id="IPR036864">
    <property type="entry name" value="Zn2-C6_fun-type_DNA-bd_sf"/>
</dbReference>
<dbReference type="SUPFAM" id="SSF57701">
    <property type="entry name" value="Zn2/Cys6 DNA-binding domain"/>
    <property type="match status" value="1"/>
</dbReference>
<feature type="compositionally biased region" description="Low complexity" evidence="8">
    <location>
        <begin position="854"/>
        <end position="873"/>
    </location>
</feature>
<dbReference type="Gene3D" id="4.10.240.10">
    <property type="entry name" value="Zn(2)-C6 fungal-type DNA-binding domain"/>
    <property type="match status" value="1"/>
</dbReference>
<dbReference type="GeneID" id="37030990"/>
<feature type="compositionally biased region" description="Low complexity" evidence="8">
    <location>
        <begin position="147"/>
        <end position="165"/>
    </location>
</feature>